<dbReference type="SMART" id="SM00212">
    <property type="entry name" value="UBCc"/>
    <property type="match status" value="1"/>
</dbReference>
<feature type="compositionally biased region" description="Low complexity" evidence="2">
    <location>
        <begin position="206"/>
        <end position="216"/>
    </location>
</feature>
<keyword evidence="6" id="KW-1185">Reference proteome</keyword>
<dbReference type="Proteomes" id="UP000059188">
    <property type="component" value="Unassembled WGS sequence"/>
</dbReference>
<feature type="region of interest" description="Disordered" evidence="2">
    <location>
        <begin position="164"/>
        <end position="269"/>
    </location>
</feature>
<dbReference type="AlphaFoldDB" id="A0A0B7F2N2"/>
<name>A0A0B7F2N2_THACB</name>
<dbReference type="PROSITE" id="PS50127">
    <property type="entry name" value="UBC_2"/>
    <property type="match status" value="1"/>
</dbReference>
<dbReference type="CDD" id="cd23799">
    <property type="entry name" value="UBCc_UBE2J"/>
    <property type="match status" value="1"/>
</dbReference>
<dbReference type="EC" id="6.3.2.19" evidence="5"/>
<evidence type="ECO:0000256" key="3">
    <source>
        <dbReference type="SAM" id="Phobius"/>
    </source>
</evidence>
<feature type="compositionally biased region" description="Pro residues" evidence="2">
    <location>
        <begin position="221"/>
        <end position="245"/>
    </location>
</feature>
<keyword evidence="3" id="KW-1133">Transmembrane helix</keyword>
<dbReference type="InterPro" id="IPR016135">
    <property type="entry name" value="UBQ-conjugating_enzyme/RWD"/>
</dbReference>
<proteinExistence type="predicted"/>
<evidence type="ECO:0000313" key="5">
    <source>
        <dbReference type="EMBL" id="CEL51765.1"/>
    </source>
</evidence>
<feature type="compositionally biased region" description="Polar residues" evidence="2">
    <location>
        <begin position="251"/>
        <end position="266"/>
    </location>
</feature>
<dbReference type="Gene3D" id="3.10.110.10">
    <property type="entry name" value="Ubiquitin Conjugating Enzyme"/>
    <property type="match status" value="1"/>
</dbReference>
<sequence length="295" mass="32135">MATRSSHNKNNAAVKRILQEAKELMNDPSHEYSAGPLENDIFEWHATLRGAPDTEFEGGLYHCRILLPAEYPFRPPSIMVLTPNGRFELNKKICISFTNYHEELWQPAWGVRTAIIGLQGFFPHKGEAAVGVGALEYPIQERKRLAALSRDWYCPDCEQNCLQMLPDPPTSSESSEGKADETSNSTEESETKTEQAEQTLAPPEITTTSSSSTESTVRPANPSPTPTTPQVPTPVEAPRPAPAAAPAPNAGTSGSQPTPTRTTIARSSPKPPLLLDLAIVSLVSIFIAILARRIL</sequence>
<evidence type="ECO:0000256" key="2">
    <source>
        <dbReference type="SAM" id="MobiDB-lite"/>
    </source>
</evidence>
<reference evidence="5 6" key="1">
    <citation type="submission" date="2014-11" db="EMBL/GenBank/DDBJ databases">
        <authorList>
            <person name="Wibberg Daniel"/>
        </authorList>
    </citation>
    <scope>NUCLEOTIDE SEQUENCE [LARGE SCALE GENOMIC DNA]</scope>
    <source>
        <strain evidence="5">Rhizoctonia solani AG1-IB 7/3/14</strain>
    </source>
</reference>
<keyword evidence="5" id="KW-0436">Ligase</keyword>
<protein>
    <submittedName>
        <fullName evidence="5">Ubiquitin-conjugating enzyme E2 J1</fullName>
        <ecNumber evidence="5">6.3.2.19</ecNumber>
    </submittedName>
</protein>
<dbReference type="EMBL" id="LN679100">
    <property type="protein sequence ID" value="CEL51765.1"/>
    <property type="molecule type" value="Genomic_DNA"/>
</dbReference>
<gene>
    <name evidence="5" type="ORF">RSOLAG1IB_00300</name>
</gene>
<dbReference type="STRING" id="1108050.A0A0B7F2N2"/>
<keyword evidence="1" id="KW-0833">Ubl conjugation pathway</keyword>
<dbReference type="FunFam" id="3.10.110.10:FF:000086">
    <property type="entry name" value="Ubiquitin-conjugating enzyme E2 J1"/>
    <property type="match status" value="1"/>
</dbReference>
<keyword evidence="3" id="KW-0812">Transmembrane</keyword>
<organism evidence="5 6">
    <name type="scientific">Thanatephorus cucumeris (strain AG1-IB / isolate 7/3/14)</name>
    <name type="common">Lettuce bottom rot fungus</name>
    <name type="synonym">Rhizoctonia solani</name>
    <dbReference type="NCBI Taxonomy" id="1108050"/>
    <lineage>
        <taxon>Eukaryota</taxon>
        <taxon>Fungi</taxon>
        <taxon>Dikarya</taxon>
        <taxon>Basidiomycota</taxon>
        <taxon>Agaricomycotina</taxon>
        <taxon>Agaricomycetes</taxon>
        <taxon>Cantharellales</taxon>
        <taxon>Ceratobasidiaceae</taxon>
        <taxon>Rhizoctonia</taxon>
        <taxon>Rhizoctonia solani AG-1</taxon>
    </lineage>
</organism>
<dbReference type="Pfam" id="PF00179">
    <property type="entry name" value="UQ_con"/>
    <property type="match status" value="1"/>
</dbReference>
<dbReference type="InterPro" id="IPR000608">
    <property type="entry name" value="UBC"/>
</dbReference>
<dbReference type="SUPFAM" id="SSF54495">
    <property type="entry name" value="UBC-like"/>
    <property type="match status" value="1"/>
</dbReference>
<evidence type="ECO:0000256" key="1">
    <source>
        <dbReference type="ARBA" id="ARBA00022786"/>
    </source>
</evidence>
<keyword evidence="3" id="KW-0472">Membrane</keyword>
<accession>A0A0B7F2N2</accession>
<feature type="transmembrane region" description="Helical" evidence="3">
    <location>
        <begin position="273"/>
        <end position="291"/>
    </location>
</feature>
<dbReference type="InterPro" id="IPR050113">
    <property type="entry name" value="Ub_conjugating_enzyme"/>
</dbReference>
<dbReference type="PANTHER" id="PTHR24067">
    <property type="entry name" value="UBIQUITIN-CONJUGATING ENZYME E2"/>
    <property type="match status" value="1"/>
</dbReference>
<evidence type="ECO:0000259" key="4">
    <source>
        <dbReference type="PROSITE" id="PS50127"/>
    </source>
</evidence>
<feature type="domain" description="UBC core" evidence="4">
    <location>
        <begin position="12"/>
        <end position="166"/>
    </location>
</feature>
<dbReference type="GO" id="GO:0016874">
    <property type="term" value="F:ligase activity"/>
    <property type="evidence" value="ECO:0007669"/>
    <property type="project" value="UniProtKB-KW"/>
</dbReference>
<evidence type="ECO:0000313" key="6">
    <source>
        <dbReference type="Proteomes" id="UP000059188"/>
    </source>
</evidence>
<dbReference type="OrthoDB" id="1158011at2759"/>